<dbReference type="Pfam" id="PF07907">
    <property type="entry name" value="YibE_F"/>
    <property type="match status" value="1"/>
</dbReference>
<sequence>MNNWRKGLLAMLALAGIITLVGLVSLWPSAATKAGEDFPFNQPQVPGTVVKIDNHLCDSGLTGTRMETAPLIPAGDGGDCTRALVEFDDGDFTQLVHYGIAGEPELAEGERIVMSETDGALYSFADYERTGNLLLWGVIAAIVIIAIAAWQGLRALIGLAYSLGVVFIFLVPGLMAGTNPLLLALVACAAIVFVAVPLVHGINWKAASSLGGVLIALGLAGFLAWAAIDSASLQGLSDDSNLKLLLYVPGVSIVGILLCGFVVGALGSLNDVAIAQASTVNELAYAQPEASVWELFVSAMKVGRDHIASMVYTLVLTYTGASLPLLILISAADRTIASTLSSEIVVTELLRSGVGAIALTLAVPLTTLIAALTVSRSDPEPPRSTPRHSKKRRRGRYVHQ</sequence>
<organism evidence="3 4">
    <name type="scientific">Corynebacterium casei UCMA 3821</name>
    <dbReference type="NCBI Taxonomy" id="1110505"/>
    <lineage>
        <taxon>Bacteria</taxon>
        <taxon>Bacillati</taxon>
        <taxon>Actinomycetota</taxon>
        <taxon>Actinomycetes</taxon>
        <taxon>Mycobacteriales</taxon>
        <taxon>Corynebacteriaceae</taxon>
        <taxon>Corynebacterium</taxon>
    </lineage>
</organism>
<dbReference type="PANTHER" id="PTHR41771">
    <property type="entry name" value="MEMBRANE PROTEIN-RELATED"/>
    <property type="match status" value="1"/>
</dbReference>
<gene>
    <name evidence="3" type="ORF">CCAS_07870</name>
</gene>
<evidence type="ECO:0000256" key="2">
    <source>
        <dbReference type="SAM" id="Phobius"/>
    </source>
</evidence>
<accession>G7HY22</accession>
<feature type="transmembrane region" description="Helical" evidence="2">
    <location>
        <begin position="244"/>
        <end position="266"/>
    </location>
</feature>
<feature type="transmembrane region" description="Helical" evidence="2">
    <location>
        <begin position="133"/>
        <end position="150"/>
    </location>
</feature>
<dbReference type="RefSeq" id="WP_006822568.1">
    <property type="nucleotide sequence ID" value="NZ_CAFW01000076.1"/>
</dbReference>
<dbReference type="EMBL" id="CAFW01000076">
    <property type="protein sequence ID" value="CCE55087.1"/>
    <property type="molecule type" value="Genomic_DNA"/>
</dbReference>
<dbReference type="InterPro" id="IPR012507">
    <property type="entry name" value="YibE_F"/>
</dbReference>
<feature type="compositionally biased region" description="Basic residues" evidence="1">
    <location>
        <begin position="385"/>
        <end position="400"/>
    </location>
</feature>
<proteinExistence type="predicted"/>
<keyword evidence="2" id="KW-1133">Transmembrane helix</keyword>
<feature type="transmembrane region" description="Helical" evidence="2">
    <location>
        <begin position="206"/>
        <end position="228"/>
    </location>
</feature>
<dbReference type="PANTHER" id="PTHR41771:SF1">
    <property type="entry name" value="MEMBRANE PROTEIN"/>
    <property type="match status" value="1"/>
</dbReference>
<keyword evidence="2" id="KW-0472">Membrane</keyword>
<protein>
    <submittedName>
        <fullName evidence="3">YibE/F family protein</fullName>
    </submittedName>
</protein>
<comment type="caution">
    <text evidence="3">The sequence shown here is derived from an EMBL/GenBank/DDBJ whole genome shotgun (WGS) entry which is preliminary data.</text>
</comment>
<keyword evidence="2" id="KW-0812">Transmembrane</keyword>
<name>G7HY22_9CORY</name>
<feature type="transmembrane region" description="Helical" evidence="2">
    <location>
        <begin position="310"/>
        <end position="332"/>
    </location>
</feature>
<evidence type="ECO:0000313" key="4">
    <source>
        <dbReference type="Proteomes" id="UP000004840"/>
    </source>
</evidence>
<feature type="region of interest" description="Disordered" evidence="1">
    <location>
        <begin position="376"/>
        <end position="400"/>
    </location>
</feature>
<feature type="transmembrane region" description="Helical" evidence="2">
    <location>
        <begin position="352"/>
        <end position="374"/>
    </location>
</feature>
<evidence type="ECO:0000313" key="3">
    <source>
        <dbReference type="EMBL" id="CCE55087.1"/>
    </source>
</evidence>
<feature type="transmembrane region" description="Helical" evidence="2">
    <location>
        <begin position="181"/>
        <end position="199"/>
    </location>
</feature>
<evidence type="ECO:0000256" key="1">
    <source>
        <dbReference type="SAM" id="MobiDB-lite"/>
    </source>
</evidence>
<feature type="transmembrane region" description="Helical" evidence="2">
    <location>
        <begin position="157"/>
        <end position="175"/>
    </location>
</feature>
<dbReference type="Proteomes" id="UP000004840">
    <property type="component" value="Unassembled WGS sequence"/>
</dbReference>
<reference evidence="3 4" key="1">
    <citation type="journal article" date="2012" name="J. Bacteriol.">
        <title>Genome Sequence of Corynebacterium casei UCMA 3821, Isolated from a Smear-Ripened Cheese.</title>
        <authorList>
            <person name="Monnet C."/>
            <person name="Loux V."/>
            <person name="Bento P."/>
            <person name="Gibrat J.F."/>
            <person name="Straub C."/>
            <person name="Bonnarme P."/>
            <person name="Landaud S."/>
            <person name="Irlinger F."/>
        </authorList>
    </citation>
    <scope>NUCLEOTIDE SEQUENCE [LARGE SCALE GENOMIC DNA]</scope>
    <source>
        <strain evidence="3 4">UCMA 3821</strain>
    </source>
</reference>
<dbReference type="AlphaFoldDB" id="G7HY22"/>